<evidence type="ECO:0000313" key="7">
    <source>
        <dbReference type="RefSeq" id="XP_022827731.1"/>
    </source>
</evidence>
<dbReference type="PANTHER" id="PTHR11461:SF211">
    <property type="entry name" value="GH10112P-RELATED"/>
    <property type="match status" value="1"/>
</dbReference>
<dbReference type="Proteomes" id="UP000301870">
    <property type="component" value="Chromosome 2"/>
</dbReference>
<proteinExistence type="inferred from homology"/>
<evidence type="ECO:0000256" key="3">
    <source>
        <dbReference type="ARBA" id="ARBA00022900"/>
    </source>
</evidence>
<gene>
    <name evidence="7" type="primary">LOC111357326</name>
</gene>
<dbReference type="InterPro" id="IPR036186">
    <property type="entry name" value="Serpin_sf"/>
</dbReference>
<dbReference type="KEGG" id="sliu:111357326"/>
<dbReference type="Gene3D" id="2.30.39.10">
    <property type="entry name" value="Alpha-1-antitrypsin, domain 1"/>
    <property type="match status" value="1"/>
</dbReference>
<dbReference type="AlphaFoldDB" id="A0A9J7EBE0"/>
<reference evidence="7" key="1">
    <citation type="submission" date="2025-08" db="UniProtKB">
        <authorList>
            <consortium name="RefSeq"/>
        </authorList>
    </citation>
    <scope>IDENTIFICATION</scope>
    <source>
        <strain evidence="7">Ishihara</strain>
        <tissue evidence="7">Whole body</tissue>
    </source>
</reference>
<keyword evidence="3" id="KW-0722">Serine protease inhibitor</keyword>
<dbReference type="SMART" id="SM00093">
    <property type="entry name" value="SERPIN"/>
    <property type="match status" value="1"/>
</dbReference>
<dbReference type="GO" id="GO:0004867">
    <property type="term" value="F:serine-type endopeptidase inhibitor activity"/>
    <property type="evidence" value="ECO:0007669"/>
    <property type="project" value="UniProtKB-KW"/>
</dbReference>
<dbReference type="OrthoDB" id="7474840at2759"/>
<dbReference type="GeneID" id="111357326"/>
<dbReference type="SUPFAM" id="SSF56574">
    <property type="entry name" value="Serpins"/>
    <property type="match status" value="1"/>
</dbReference>
<evidence type="ECO:0000256" key="4">
    <source>
        <dbReference type="RuleBase" id="RU000411"/>
    </source>
</evidence>
<sequence>MLDMIQECASVVLLVQISMFSINTIEIPIYNIREKSHSFLANLEKSQKKYCLFNNSWLSCNALHNFYDIIDILYKKRNIGEKFLNHYNARPYSQSSKTRVRNLGNDVKPPLSEVQPPFRRFYSASPNTMYNNLRSYPDWYTPIPGKTFPVYSPGATQLAPKPEMKFNSPWNAPQQYPTRPIGWSTTALPILVSSPSIVPHSQLPLKPPATTAVTGASQKVITQKNMSSIDKFTQRLDLFERQFYKITFAKLTSISPADRQENGMSFVQSGFFLLITLMVLSKEVDTATRAEIDKCIGFKISDMESVDLVKRLISTLPSTSDTLTVRHASRLVLWPGRDEPRFQDGAAEALMLSVERFNGNETSDTIATILNKKVELDSGGAIHDTFDEGDVSGGVIAVFMTTLYMRGRWRASPTVLNGTQPFHDADDAPQRTVRMIRINDIMKYADLKDWDAQALEISYATPDLTLLMLVPRSNSLKKLTQHVSDTSVADIISKMKTVRVAATIPIYTLRMTLLLPNKLQAMGMPRLVDVSNVTDAHSLRLSHAVQRVMFWAEAGRDAYKDDGIEWDQKPELEVVANRPYIFFVRWRNVTLMNGNFVL</sequence>
<name>A0A9J7EBE0_SPOLT</name>
<keyword evidence="6" id="KW-1185">Reference proteome</keyword>
<keyword evidence="2" id="KW-0646">Protease inhibitor</keyword>
<comment type="similarity">
    <text evidence="1 4">Belongs to the serpin family.</text>
</comment>
<dbReference type="InterPro" id="IPR042178">
    <property type="entry name" value="Serpin_sf_1"/>
</dbReference>
<organism evidence="6 7">
    <name type="scientific">Spodoptera litura</name>
    <name type="common">Asian cotton leafworm</name>
    <dbReference type="NCBI Taxonomy" id="69820"/>
    <lineage>
        <taxon>Eukaryota</taxon>
        <taxon>Metazoa</taxon>
        <taxon>Ecdysozoa</taxon>
        <taxon>Arthropoda</taxon>
        <taxon>Hexapoda</taxon>
        <taxon>Insecta</taxon>
        <taxon>Pterygota</taxon>
        <taxon>Neoptera</taxon>
        <taxon>Endopterygota</taxon>
        <taxon>Lepidoptera</taxon>
        <taxon>Glossata</taxon>
        <taxon>Ditrysia</taxon>
        <taxon>Noctuoidea</taxon>
        <taxon>Noctuidae</taxon>
        <taxon>Amphipyrinae</taxon>
        <taxon>Spodoptera</taxon>
    </lineage>
</organism>
<feature type="domain" description="Serpin" evidence="5">
    <location>
        <begin position="252"/>
        <end position="597"/>
    </location>
</feature>
<accession>A0A9J7EBE0</accession>
<evidence type="ECO:0000313" key="6">
    <source>
        <dbReference type="Proteomes" id="UP000301870"/>
    </source>
</evidence>
<protein>
    <submittedName>
        <fullName evidence="7">Antichymotrypsin-2-like isoform X1</fullName>
    </submittedName>
</protein>
<dbReference type="InterPro" id="IPR042185">
    <property type="entry name" value="Serpin_sf_2"/>
</dbReference>
<dbReference type="CTD" id="100272193"/>
<dbReference type="InterPro" id="IPR000215">
    <property type="entry name" value="Serpin_fam"/>
</dbReference>
<evidence type="ECO:0000259" key="5">
    <source>
        <dbReference type="SMART" id="SM00093"/>
    </source>
</evidence>
<dbReference type="PANTHER" id="PTHR11461">
    <property type="entry name" value="SERINE PROTEASE INHIBITOR, SERPIN"/>
    <property type="match status" value="1"/>
</dbReference>
<evidence type="ECO:0000256" key="1">
    <source>
        <dbReference type="ARBA" id="ARBA00009500"/>
    </source>
</evidence>
<evidence type="ECO:0000256" key="2">
    <source>
        <dbReference type="ARBA" id="ARBA00022690"/>
    </source>
</evidence>
<dbReference type="RefSeq" id="XP_022827731.1">
    <property type="nucleotide sequence ID" value="XM_022971963.1"/>
</dbReference>
<dbReference type="InterPro" id="IPR023796">
    <property type="entry name" value="Serpin_dom"/>
</dbReference>
<dbReference type="Pfam" id="PF00079">
    <property type="entry name" value="Serpin"/>
    <property type="match status" value="1"/>
</dbReference>
<dbReference type="Gene3D" id="3.30.497.10">
    <property type="entry name" value="Antithrombin, subunit I, domain 2"/>
    <property type="match status" value="1"/>
</dbReference>
<dbReference type="GO" id="GO:0005615">
    <property type="term" value="C:extracellular space"/>
    <property type="evidence" value="ECO:0007669"/>
    <property type="project" value="InterPro"/>
</dbReference>